<dbReference type="Pfam" id="PF02075">
    <property type="entry name" value="RuvC"/>
    <property type="match status" value="1"/>
</dbReference>
<keyword evidence="6" id="KW-0227">DNA damage</keyword>
<keyword evidence="7" id="KW-0378">Hydrolase</keyword>
<keyword evidence="2" id="KW-0963">Cytoplasm</keyword>
<evidence type="ECO:0000256" key="5">
    <source>
        <dbReference type="ARBA" id="ARBA00022759"/>
    </source>
</evidence>
<keyword evidence="9" id="KW-0238">DNA-binding</keyword>
<accession>X1DUQ8</accession>
<dbReference type="GO" id="GO:0016787">
    <property type="term" value="F:hydrolase activity"/>
    <property type="evidence" value="ECO:0007669"/>
    <property type="project" value="UniProtKB-KW"/>
</dbReference>
<reference evidence="12" key="1">
    <citation type="journal article" date="2014" name="Front. Microbiol.">
        <title>High frequency of phylogenetically diverse reductive dehalogenase-homologous genes in deep subseafloor sedimentary metagenomes.</title>
        <authorList>
            <person name="Kawai M."/>
            <person name="Futagami T."/>
            <person name="Toyoda A."/>
            <person name="Takaki Y."/>
            <person name="Nishi S."/>
            <person name="Hori S."/>
            <person name="Arai W."/>
            <person name="Tsubouchi T."/>
            <person name="Morono Y."/>
            <person name="Uchiyama I."/>
            <person name="Ito T."/>
            <person name="Fujiyama A."/>
            <person name="Inagaki F."/>
            <person name="Takami H."/>
        </authorList>
    </citation>
    <scope>NUCLEOTIDE SEQUENCE</scope>
    <source>
        <strain evidence="12">Expedition CK06-06</strain>
    </source>
</reference>
<evidence type="ECO:0000256" key="8">
    <source>
        <dbReference type="ARBA" id="ARBA00022842"/>
    </source>
</evidence>
<dbReference type="GO" id="GO:0046872">
    <property type="term" value="F:metal ion binding"/>
    <property type="evidence" value="ECO:0007669"/>
    <property type="project" value="UniProtKB-KW"/>
</dbReference>
<dbReference type="PANTHER" id="PTHR30194">
    <property type="entry name" value="CROSSOVER JUNCTION ENDODEOXYRIBONUCLEASE RUVC"/>
    <property type="match status" value="1"/>
</dbReference>
<evidence type="ECO:0000256" key="11">
    <source>
        <dbReference type="ARBA" id="ARBA00023204"/>
    </source>
</evidence>
<evidence type="ECO:0000256" key="1">
    <source>
        <dbReference type="ARBA" id="ARBA00009518"/>
    </source>
</evidence>
<gene>
    <name evidence="12" type="ORF">S03H2_09581</name>
</gene>
<dbReference type="SUPFAM" id="SSF53098">
    <property type="entry name" value="Ribonuclease H-like"/>
    <property type="match status" value="1"/>
</dbReference>
<keyword evidence="11" id="KW-0234">DNA repair</keyword>
<keyword evidence="5" id="KW-0255">Endonuclease</keyword>
<dbReference type="AlphaFoldDB" id="X1DUQ8"/>
<protein>
    <submittedName>
        <fullName evidence="12">Uncharacterized protein</fullName>
    </submittedName>
</protein>
<evidence type="ECO:0000256" key="4">
    <source>
        <dbReference type="ARBA" id="ARBA00022723"/>
    </source>
</evidence>
<keyword evidence="10" id="KW-0233">DNA recombination</keyword>
<comment type="caution">
    <text evidence="12">The sequence shown here is derived from an EMBL/GenBank/DDBJ whole genome shotgun (WGS) entry which is preliminary data.</text>
</comment>
<dbReference type="EMBL" id="BARU01004911">
    <property type="protein sequence ID" value="GAH24766.1"/>
    <property type="molecule type" value="Genomic_DNA"/>
</dbReference>
<dbReference type="InterPro" id="IPR012337">
    <property type="entry name" value="RNaseH-like_sf"/>
</dbReference>
<dbReference type="GO" id="GO:0006281">
    <property type="term" value="P:DNA repair"/>
    <property type="evidence" value="ECO:0007669"/>
    <property type="project" value="UniProtKB-KW"/>
</dbReference>
<comment type="similarity">
    <text evidence="1">Belongs to the RuvC family.</text>
</comment>
<keyword evidence="3" id="KW-0540">Nuclease</keyword>
<proteinExistence type="inferred from homology"/>
<evidence type="ECO:0000256" key="2">
    <source>
        <dbReference type="ARBA" id="ARBA00022490"/>
    </source>
</evidence>
<dbReference type="PRINTS" id="PR00696">
    <property type="entry name" value="RSOLVASERUVC"/>
</dbReference>
<dbReference type="InterPro" id="IPR036397">
    <property type="entry name" value="RNaseH_sf"/>
</dbReference>
<evidence type="ECO:0000256" key="9">
    <source>
        <dbReference type="ARBA" id="ARBA00023125"/>
    </source>
</evidence>
<evidence type="ECO:0000256" key="10">
    <source>
        <dbReference type="ARBA" id="ARBA00023172"/>
    </source>
</evidence>
<dbReference type="InterPro" id="IPR002176">
    <property type="entry name" value="X-over_junc_endoDNase_RuvC"/>
</dbReference>
<evidence type="ECO:0000313" key="12">
    <source>
        <dbReference type="EMBL" id="GAH24766.1"/>
    </source>
</evidence>
<evidence type="ECO:0000256" key="3">
    <source>
        <dbReference type="ARBA" id="ARBA00022722"/>
    </source>
</evidence>
<dbReference type="Gene3D" id="3.30.420.10">
    <property type="entry name" value="Ribonuclease H-like superfamily/Ribonuclease H"/>
    <property type="match status" value="1"/>
</dbReference>
<keyword evidence="8" id="KW-0460">Magnesium</keyword>
<dbReference type="GO" id="GO:0003677">
    <property type="term" value="F:DNA binding"/>
    <property type="evidence" value="ECO:0007669"/>
    <property type="project" value="UniProtKB-KW"/>
</dbReference>
<evidence type="ECO:0000256" key="6">
    <source>
        <dbReference type="ARBA" id="ARBA00022763"/>
    </source>
</evidence>
<keyword evidence="4" id="KW-0479">Metal-binding</keyword>
<dbReference type="GO" id="GO:0004520">
    <property type="term" value="F:DNA endonuclease activity"/>
    <property type="evidence" value="ECO:0007669"/>
    <property type="project" value="InterPro"/>
</dbReference>
<dbReference type="GO" id="GO:0006310">
    <property type="term" value="P:DNA recombination"/>
    <property type="evidence" value="ECO:0007669"/>
    <property type="project" value="UniProtKB-KW"/>
</dbReference>
<evidence type="ECO:0000256" key="7">
    <source>
        <dbReference type="ARBA" id="ARBA00022801"/>
    </source>
</evidence>
<sequence>MKLVVGGYGRAEKEKIQKKIKRKLKLEKLPKPDDAADALGIAVCCALKLKR</sequence>
<organism evidence="12">
    <name type="scientific">marine sediment metagenome</name>
    <dbReference type="NCBI Taxonomy" id="412755"/>
    <lineage>
        <taxon>unclassified sequences</taxon>
        <taxon>metagenomes</taxon>
        <taxon>ecological metagenomes</taxon>
    </lineage>
</organism>
<name>X1DUQ8_9ZZZZ</name>
<dbReference type="PANTHER" id="PTHR30194:SF3">
    <property type="entry name" value="CROSSOVER JUNCTION ENDODEOXYRIBONUCLEASE RUVC"/>
    <property type="match status" value="1"/>
</dbReference>